<keyword evidence="4" id="KW-0804">Transcription</keyword>
<dbReference type="RefSeq" id="WP_048165556.1">
    <property type="nucleotide sequence ID" value="NZ_CP006019.1"/>
</dbReference>
<gene>
    <name evidence="5" type="ORF">PAP_08385</name>
</gene>
<reference evidence="6" key="1">
    <citation type="submission" date="2013-06" db="EMBL/GenBank/DDBJ databases">
        <title>Complete Genome Sequence of Hyperthermophilic Palaeococcus pacificus DY20341T, Isolated from a Deep-Sea Hydrothermal Sediments.</title>
        <authorList>
            <person name="Zeng X."/>
            <person name="Shao Z."/>
        </authorList>
    </citation>
    <scope>NUCLEOTIDE SEQUENCE [LARGE SCALE GENOMIC DNA]</scope>
    <source>
        <strain evidence="6">DY20341</strain>
    </source>
</reference>
<dbReference type="Proteomes" id="UP000027981">
    <property type="component" value="Chromosome"/>
</dbReference>
<organism evidence="5 6">
    <name type="scientific">Palaeococcus pacificus DY20341</name>
    <dbReference type="NCBI Taxonomy" id="1343739"/>
    <lineage>
        <taxon>Archaea</taxon>
        <taxon>Methanobacteriati</taxon>
        <taxon>Methanobacteriota</taxon>
        <taxon>Thermococci</taxon>
        <taxon>Thermococcales</taxon>
        <taxon>Thermococcaceae</taxon>
        <taxon>Palaeococcus</taxon>
    </lineage>
</organism>
<accession>A0A075LUL1</accession>
<dbReference type="HOGENOM" id="CLU_119090_1_2_2"/>
<evidence type="ECO:0000256" key="2">
    <source>
        <dbReference type="ARBA" id="ARBA00023015"/>
    </source>
</evidence>
<comment type="similarity">
    <text evidence="1">Belongs to the BlaI transcriptional regulatory family.</text>
</comment>
<dbReference type="GO" id="GO:0003677">
    <property type="term" value="F:DNA binding"/>
    <property type="evidence" value="ECO:0007669"/>
    <property type="project" value="UniProtKB-KW"/>
</dbReference>
<dbReference type="GO" id="GO:0045892">
    <property type="term" value="P:negative regulation of DNA-templated transcription"/>
    <property type="evidence" value="ECO:0007669"/>
    <property type="project" value="InterPro"/>
</dbReference>
<evidence type="ECO:0000313" key="5">
    <source>
        <dbReference type="EMBL" id="AIF70064.1"/>
    </source>
</evidence>
<dbReference type="Gene3D" id="1.10.10.10">
    <property type="entry name" value="Winged helix-like DNA-binding domain superfamily/Winged helix DNA-binding domain"/>
    <property type="match status" value="1"/>
</dbReference>
<name>A0A075LUL1_9EURY</name>
<keyword evidence="6" id="KW-1185">Reference proteome</keyword>
<evidence type="ECO:0000256" key="1">
    <source>
        <dbReference type="ARBA" id="ARBA00011046"/>
    </source>
</evidence>
<keyword evidence="2" id="KW-0805">Transcription regulation</keyword>
<dbReference type="GeneID" id="24842779"/>
<sequence>MKSLEPHEFKLTEEGLKAVLPPLEAEIMTYMWEAKVATAGEVYEYLKSKYPDLRRSTVSILMNRLCERGLLEREVGKGRGGLRYVYKVTTTREEFEQKVVESIFDALMNNFKEATFAYLSKIKK</sequence>
<dbReference type="Pfam" id="PF03965">
    <property type="entry name" value="Penicillinase_R"/>
    <property type="match status" value="1"/>
</dbReference>
<dbReference type="AlphaFoldDB" id="A0A075LUL1"/>
<evidence type="ECO:0000256" key="4">
    <source>
        <dbReference type="ARBA" id="ARBA00023163"/>
    </source>
</evidence>
<dbReference type="SUPFAM" id="SSF46785">
    <property type="entry name" value="Winged helix' DNA-binding domain"/>
    <property type="match status" value="1"/>
</dbReference>
<dbReference type="KEGG" id="ppac:PAP_08385"/>
<evidence type="ECO:0000313" key="6">
    <source>
        <dbReference type="Proteomes" id="UP000027981"/>
    </source>
</evidence>
<dbReference type="eggNOG" id="arCOG05764">
    <property type="taxonomic scope" value="Archaea"/>
</dbReference>
<dbReference type="STRING" id="1343739.PAP_08385"/>
<protein>
    <submittedName>
        <fullName evidence="5">CopY family transcriptional regulator</fullName>
    </submittedName>
</protein>
<evidence type="ECO:0000256" key="3">
    <source>
        <dbReference type="ARBA" id="ARBA00023125"/>
    </source>
</evidence>
<dbReference type="InterPro" id="IPR036390">
    <property type="entry name" value="WH_DNA-bd_sf"/>
</dbReference>
<dbReference type="OrthoDB" id="84901at2157"/>
<dbReference type="InterPro" id="IPR005650">
    <property type="entry name" value="BlaI_family"/>
</dbReference>
<reference evidence="5 6" key="2">
    <citation type="journal article" date="2015" name="Genome Announc.">
        <title>Complete Genome Sequence of Hyperthermophilic Piezophilic Archaeon Palaeococcus pacificus DY20341T, Isolated from Deep-Sea Hydrothermal Sediments.</title>
        <authorList>
            <person name="Zeng X."/>
            <person name="Jebbar M."/>
            <person name="Shao Z."/>
        </authorList>
    </citation>
    <scope>NUCLEOTIDE SEQUENCE [LARGE SCALE GENOMIC DNA]</scope>
    <source>
        <strain evidence="5 6">DY20341</strain>
    </source>
</reference>
<proteinExistence type="inferred from homology"/>
<keyword evidence="3" id="KW-0238">DNA-binding</keyword>
<dbReference type="EMBL" id="CP006019">
    <property type="protein sequence ID" value="AIF70064.1"/>
    <property type="molecule type" value="Genomic_DNA"/>
</dbReference>
<dbReference type="InterPro" id="IPR036388">
    <property type="entry name" value="WH-like_DNA-bd_sf"/>
</dbReference>